<evidence type="ECO:0000256" key="1">
    <source>
        <dbReference type="SAM" id="Phobius"/>
    </source>
</evidence>
<keyword evidence="1" id="KW-0472">Membrane</keyword>
<dbReference type="Proteomes" id="UP000437131">
    <property type="component" value="Unassembled WGS sequence"/>
</dbReference>
<comment type="caution">
    <text evidence="2">The sequence shown here is derived from an EMBL/GenBank/DDBJ whole genome shotgun (WGS) entry which is preliminary data.</text>
</comment>
<keyword evidence="1" id="KW-0812">Transmembrane</keyword>
<feature type="transmembrane region" description="Helical" evidence="1">
    <location>
        <begin position="86"/>
        <end position="102"/>
    </location>
</feature>
<accession>A0A844GY39</accession>
<organism evidence="2 3">
    <name type="scientific">Cyanobacterium aponinum 0216</name>
    <dbReference type="NCBI Taxonomy" id="2676140"/>
    <lineage>
        <taxon>Bacteria</taxon>
        <taxon>Bacillati</taxon>
        <taxon>Cyanobacteriota</taxon>
        <taxon>Cyanophyceae</taxon>
        <taxon>Oscillatoriophycideae</taxon>
        <taxon>Chroococcales</taxon>
        <taxon>Geminocystaceae</taxon>
        <taxon>Cyanobacterium</taxon>
    </lineage>
</organism>
<protein>
    <submittedName>
        <fullName evidence="2">Uncharacterized protein</fullName>
    </submittedName>
</protein>
<dbReference type="RefSeq" id="WP_015219870.1">
    <property type="nucleotide sequence ID" value="NZ_WMIA01000031.1"/>
</dbReference>
<evidence type="ECO:0000313" key="2">
    <source>
        <dbReference type="EMBL" id="MTF40483.1"/>
    </source>
</evidence>
<sequence>MKHFCDDWIQEWCDHNGWTDWFLECRDYWAFPPHSVMPLPIPKETLMEIKAEKGFSPEEKIWLSISVAISIAGGVFSYFLNCPMPVVLAFAFTAIIIANFELD</sequence>
<dbReference type="EMBL" id="WMIA01000031">
    <property type="protein sequence ID" value="MTF40483.1"/>
    <property type="molecule type" value="Genomic_DNA"/>
</dbReference>
<reference evidence="2 3" key="1">
    <citation type="submission" date="2019-11" db="EMBL/GenBank/DDBJ databases">
        <title>Isolation of a new High Light Tolerant Cyanobacteria.</title>
        <authorList>
            <person name="Dobson Z."/>
            <person name="Vaughn N."/>
            <person name="Vaughn M."/>
            <person name="Fromme P."/>
            <person name="Mazor Y."/>
        </authorList>
    </citation>
    <scope>NUCLEOTIDE SEQUENCE [LARGE SCALE GENOMIC DNA]</scope>
    <source>
        <strain evidence="2 3">0216</strain>
    </source>
</reference>
<gene>
    <name evidence="2" type="ORF">GGC33_16350</name>
</gene>
<evidence type="ECO:0000313" key="3">
    <source>
        <dbReference type="Proteomes" id="UP000437131"/>
    </source>
</evidence>
<keyword evidence="1" id="KW-1133">Transmembrane helix</keyword>
<dbReference type="AlphaFoldDB" id="A0A844GY39"/>
<name>A0A844GY39_9CHRO</name>
<proteinExistence type="predicted"/>